<accession>A0A935Q2Y0</accession>
<proteinExistence type="predicted"/>
<sequence>MKSPLGHFDAAYHWLRRHFPAQVDVWHLRHRWPGERARLQDELRSHGQLRRALRTLNRTFEELKLAQARDKTFIACVERGFGLSASTRRPPIAGWSSLPPSASAMPARVG</sequence>
<comment type="caution">
    <text evidence="1">The sequence shown here is derived from an EMBL/GenBank/DDBJ whole genome shotgun (WGS) entry which is preliminary data.</text>
</comment>
<dbReference type="Proteomes" id="UP000697998">
    <property type="component" value="Unassembled WGS sequence"/>
</dbReference>
<dbReference type="EMBL" id="JADJMH010000016">
    <property type="protein sequence ID" value="MBK7676095.1"/>
    <property type="molecule type" value="Genomic_DNA"/>
</dbReference>
<dbReference type="AlphaFoldDB" id="A0A935Q2Y0"/>
<organism evidence="1 2">
    <name type="scientific">Candidatus Accumulibacter proximus</name>
    <dbReference type="NCBI Taxonomy" id="2954385"/>
    <lineage>
        <taxon>Bacteria</taxon>
        <taxon>Pseudomonadati</taxon>
        <taxon>Pseudomonadota</taxon>
        <taxon>Betaproteobacteria</taxon>
        <taxon>Candidatus Accumulibacter</taxon>
    </lineage>
</organism>
<gene>
    <name evidence="1" type="ORF">IPJ27_15840</name>
</gene>
<evidence type="ECO:0000313" key="2">
    <source>
        <dbReference type="Proteomes" id="UP000697998"/>
    </source>
</evidence>
<protein>
    <submittedName>
        <fullName evidence="1">Uncharacterized protein</fullName>
    </submittedName>
</protein>
<name>A0A935Q2Y0_9PROT</name>
<evidence type="ECO:0000313" key="1">
    <source>
        <dbReference type="EMBL" id="MBK7676095.1"/>
    </source>
</evidence>
<reference evidence="1 2" key="1">
    <citation type="submission" date="2020-10" db="EMBL/GenBank/DDBJ databases">
        <title>Connecting structure to function with the recovery of over 1000 high-quality activated sludge metagenome-assembled genomes encoding full-length rRNA genes using long-read sequencing.</title>
        <authorList>
            <person name="Singleton C.M."/>
            <person name="Petriglieri F."/>
            <person name="Kristensen J.M."/>
            <person name="Kirkegaard R.H."/>
            <person name="Michaelsen T.Y."/>
            <person name="Andersen M.H."/>
            <person name="Karst S.M."/>
            <person name="Dueholm M.S."/>
            <person name="Nielsen P.H."/>
            <person name="Albertsen M."/>
        </authorList>
    </citation>
    <scope>NUCLEOTIDE SEQUENCE [LARGE SCALE GENOMIC DNA]</scope>
    <source>
        <strain evidence="1">EsbW_18-Q3-R4-48_BATAC.285</strain>
    </source>
</reference>